<organism evidence="1 2">
    <name type="scientific">Phytophthora infestans</name>
    <name type="common">Potato late blight agent</name>
    <name type="synonym">Botrytis infestans</name>
    <dbReference type="NCBI Taxonomy" id="4787"/>
    <lineage>
        <taxon>Eukaryota</taxon>
        <taxon>Sar</taxon>
        <taxon>Stramenopiles</taxon>
        <taxon>Oomycota</taxon>
        <taxon>Peronosporomycetes</taxon>
        <taxon>Peronosporales</taxon>
        <taxon>Peronosporaceae</taxon>
        <taxon>Phytophthora</taxon>
    </lineage>
</organism>
<comment type="caution">
    <text evidence="1">The sequence shown here is derived from an EMBL/GenBank/DDBJ whole genome shotgun (WGS) entry which is preliminary data.</text>
</comment>
<dbReference type="Proteomes" id="UP000602510">
    <property type="component" value="Unassembled WGS sequence"/>
</dbReference>
<dbReference type="AlphaFoldDB" id="A0A833S7K0"/>
<proteinExistence type="predicted"/>
<sequence length="98" mass="10849">MDIADVSKPRPKAKTQWEAPESINIELSRPEIQTVCRNGFEADTLRGVTDISVVERSAISTIVVSVWTVGDCELMLRSVDTPLTSADLARFPDIHRPV</sequence>
<name>A0A833S7K0_PHYIN</name>
<accession>A0A833S7K0</accession>
<dbReference type="EMBL" id="WSZM01000887">
    <property type="protein sequence ID" value="KAF4029108.1"/>
    <property type="molecule type" value="Genomic_DNA"/>
</dbReference>
<protein>
    <submittedName>
        <fullName evidence="1">Uncharacterized protein</fullName>
    </submittedName>
</protein>
<evidence type="ECO:0000313" key="2">
    <source>
        <dbReference type="Proteomes" id="UP000602510"/>
    </source>
</evidence>
<keyword evidence="2" id="KW-1185">Reference proteome</keyword>
<evidence type="ECO:0000313" key="1">
    <source>
        <dbReference type="EMBL" id="KAF4029108.1"/>
    </source>
</evidence>
<reference evidence="1" key="1">
    <citation type="submission" date="2020-04" db="EMBL/GenBank/DDBJ databases">
        <title>Hybrid Assembly of Korean Phytophthora infestans isolates.</title>
        <authorList>
            <person name="Prokchorchik M."/>
            <person name="Lee Y."/>
            <person name="Seo J."/>
            <person name="Cho J.-H."/>
            <person name="Park Y.-E."/>
            <person name="Jang D.-C."/>
            <person name="Im J.-S."/>
            <person name="Choi J.-G."/>
            <person name="Park H.-J."/>
            <person name="Lee G.-B."/>
            <person name="Lee Y.-G."/>
            <person name="Hong S.-Y."/>
            <person name="Cho K."/>
            <person name="Sohn K.H."/>
        </authorList>
    </citation>
    <scope>NUCLEOTIDE SEQUENCE</scope>
    <source>
        <strain evidence="1">KR_1_A1</strain>
    </source>
</reference>
<gene>
    <name evidence="1" type="ORF">GN244_ATG19157</name>
</gene>